<evidence type="ECO:0000259" key="1">
    <source>
        <dbReference type="Pfam" id="PF25608"/>
    </source>
</evidence>
<dbReference type="SUPFAM" id="SSF50494">
    <property type="entry name" value="Trypsin-like serine proteases"/>
    <property type="match status" value="1"/>
</dbReference>
<proteinExistence type="predicted"/>
<dbReference type="InterPro" id="IPR009003">
    <property type="entry name" value="Peptidase_S1_PA"/>
</dbReference>
<comment type="caution">
    <text evidence="2">The sequence shown here is derived from an EMBL/GenBank/DDBJ whole genome shotgun (WGS) entry which is preliminary data.</text>
</comment>
<dbReference type="Gene3D" id="2.40.10.10">
    <property type="entry name" value="Trypsin-like serine proteases"/>
    <property type="match status" value="1"/>
</dbReference>
<evidence type="ECO:0000313" key="3">
    <source>
        <dbReference type="Proteomes" id="UP000006160"/>
    </source>
</evidence>
<protein>
    <recommendedName>
        <fullName evidence="1">Nal1 N-terminal domain-containing protein</fullName>
    </recommendedName>
</protein>
<gene>
    <name evidence="2" type="ORF">CLG_B0738</name>
</gene>
<dbReference type="Proteomes" id="UP000006160">
    <property type="component" value="Unassembled WGS sequence"/>
</dbReference>
<sequence>MNEGDIINSIKESVLQEKMISNICENEYKFFLSKSNVIGVALGYKMVNGFYTNQKCITVFVTQKVSCNELLNNEIIPNYYKGFQTDVKECGMPVCDSLTGRLRPLLNGYSIGNILVDNSGTAGCLVSDKYLYILSNNHVFALNNQATINSAIVQPSVYDGGKREKDVIGHLKKYIPIKFIEGKNMPENIVDCALCQVISRSFVLPDITYIGIPKGTDKANLNVNVKKVGRSTELTIGKINNISATFIVDCPMVSKKALFKRQVVTTRMGQPGDSGSLILNKDNLAISLYMASINDITISNPIQEVLNSLKVQLVTDKD</sequence>
<dbReference type="GeneID" id="66319461"/>
<dbReference type="RefSeq" id="WP_003375565.1">
    <property type="nucleotide sequence ID" value="NZ_ACSJ01000007.1"/>
</dbReference>
<dbReference type="EMBL" id="ACSJ01000007">
    <property type="protein sequence ID" value="EES91036.1"/>
    <property type="molecule type" value="Genomic_DNA"/>
</dbReference>
<feature type="domain" description="Nal1 N-terminal" evidence="1">
    <location>
        <begin position="36"/>
        <end position="83"/>
    </location>
</feature>
<dbReference type="Pfam" id="PF25608">
    <property type="entry name" value="NAL1_N"/>
    <property type="match status" value="1"/>
</dbReference>
<name>A0A9P2G6Q8_CLOBO</name>
<organism evidence="2 3">
    <name type="scientific">Clostridium botulinum D str. 1873</name>
    <dbReference type="NCBI Taxonomy" id="592027"/>
    <lineage>
        <taxon>Bacteria</taxon>
        <taxon>Bacillati</taxon>
        <taxon>Bacillota</taxon>
        <taxon>Clostridia</taxon>
        <taxon>Eubacteriales</taxon>
        <taxon>Clostridiaceae</taxon>
        <taxon>Clostridium</taxon>
    </lineage>
</organism>
<evidence type="ECO:0000313" key="2">
    <source>
        <dbReference type="EMBL" id="EES91036.1"/>
    </source>
</evidence>
<dbReference type="InterPro" id="IPR057905">
    <property type="entry name" value="Nal1_N"/>
</dbReference>
<reference evidence="2 3" key="1">
    <citation type="submission" date="2009-10" db="EMBL/GenBank/DDBJ databases">
        <authorList>
            <person name="Shrivastava S."/>
            <person name="Brinkac L.B."/>
            <person name="Brown J.L."/>
            <person name="Bruce D.B."/>
            <person name="Detter C."/>
            <person name="Green L.D."/>
            <person name="Munk C.A."/>
            <person name="Rogers Y.C."/>
            <person name="Tapia R."/>
            <person name="Saunders E.S."/>
            <person name="Sims D.R."/>
            <person name="Smith L.A."/>
            <person name="Smith T.J."/>
            <person name="Sutton G."/>
            <person name="Brettin T."/>
        </authorList>
    </citation>
    <scope>NUCLEOTIDE SEQUENCE [LARGE SCALE GENOMIC DNA]</scope>
    <source>
        <strain evidence="3">D str. 1873</strain>
    </source>
</reference>
<accession>A0A9P2G6Q8</accession>
<dbReference type="InterPro" id="IPR043504">
    <property type="entry name" value="Peptidase_S1_PA_chymotrypsin"/>
</dbReference>
<dbReference type="AlphaFoldDB" id="A0A9P2G6Q8"/>